<reference evidence="1 2" key="1">
    <citation type="journal article" date="2018" name="Proc. Natl. Acad. Sci. U.S.A.">
        <title>Draft genome sequence of Camellia sinensis var. sinensis provides insights into the evolution of the tea genome and tea quality.</title>
        <authorList>
            <person name="Wei C."/>
            <person name="Yang H."/>
            <person name="Wang S."/>
            <person name="Zhao J."/>
            <person name="Liu C."/>
            <person name="Gao L."/>
            <person name="Xia E."/>
            <person name="Lu Y."/>
            <person name="Tai Y."/>
            <person name="She G."/>
            <person name="Sun J."/>
            <person name="Cao H."/>
            <person name="Tong W."/>
            <person name="Gao Q."/>
            <person name="Li Y."/>
            <person name="Deng W."/>
            <person name="Jiang X."/>
            <person name="Wang W."/>
            <person name="Chen Q."/>
            <person name="Zhang S."/>
            <person name="Li H."/>
            <person name="Wu J."/>
            <person name="Wang P."/>
            <person name="Li P."/>
            <person name="Shi C."/>
            <person name="Zheng F."/>
            <person name="Jian J."/>
            <person name="Huang B."/>
            <person name="Shan D."/>
            <person name="Shi M."/>
            <person name="Fang C."/>
            <person name="Yue Y."/>
            <person name="Li F."/>
            <person name="Li D."/>
            <person name="Wei S."/>
            <person name="Han B."/>
            <person name="Jiang C."/>
            <person name="Yin Y."/>
            <person name="Xia T."/>
            <person name="Zhang Z."/>
            <person name="Bennetzen J.L."/>
            <person name="Zhao S."/>
            <person name="Wan X."/>
        </authorList>
    </citation>
    <scope>NUCLEOTIDE SEQUENCE [LARGE SCALE GENOMIC DNA]</scope>
    <source>
        <strain evidence="2">cv. Shuchazao</strain>
        <tissue evidence="1">Leaf</tissue>
    </source>
</reference>
<dbReference type="Pfam" id="PF13563">
    <property type="entry name" value="2_5_RNA_ligase2"/>
    <property type="match status" value="1"/>
</dbReference>
<evidence type="ECO:0000313" key="2">
    <source>
        <dbReference type="Proteomes" id="UP000306102"/>
    </source>
</evidence>
<dbReference type="FunFam" id="3.90.1140.10:FF:000007">
    <property type="entry name" value="Cyclic phosphodiesterase"/>
    <property type="match status" value="1"/>
</dbReference>
<accession>A0A4V3WPT4</accession>
<dbReference type="Proteomes" id="UP000306102">
    <property type="component" value="Unassembled WGS sequence"/>
</dbReference>
<dbReference type="STRING" id="542762.A0A4V3WPT4"/>
<gene>
    <name evidence="1" type="ORF">TEA_014736</name>
</gene>
<evidence type="ECO:0008006" key="3">
    <source>
        <dbReference type="Google" id="ProtNLM"/>
    </source>
</evidence>
<dbReference type="InterPro" id="IPR009097">
    <property type="entry name" value="Cyclic_Pdiesterase"/>
</dbReference>
<sequence length="180" mass="20069">MEGEPVKHAYSVWAIPPENVRERLKKLMLALRSEFGGPEFEPHITVVRAISLTEDDALDKFRAACHGVKPYTATVEKVAIGTSCVFLLLHPTSEAAEASSHCTGHFGHKTSTPYMPHLSLLYEDLSDEEKKKAQEKANVLDESIGNLSFEVTRLALYETNPEDKTLKSWKKIAECNLDAN</sequence>
<dbReference type="InterPro" id="IPR012386">
    <property type="entry name" value="Cyclic-nucl_3Pdiesterase"/>
</dbReference>
<dbReference type="GO" id="GO:0009187">
    <property type="term" value="P:cyclic nucleotide metabolic process"/>
    <property type="evidence" value="ECO:0007669"/>
    <property type="project" value="TreeGrafter"/>
</dbReference>
<dbReference type="SUPFAM" id="SSF55144">
    <property type="entry name" value="LigT-like"/>
    <property type="match status" value="1"/>
</dbReference>
<dbReference type="EMBL" id="SDRB02003467">
    <property type="protein sequence ID" value="THG17627.1"/>
    <property type="molecule type" value="Genomic_DNA"/>
</dbReference>
<dbReference type="AlphaFoldDB" id="A0A4V3WPT4"/>
<comment type="caution">
    <text evidence="1">The sequence shown here is derived from an EMBL/GenBank/DDBJ whole genome shotgun (WGS) entry which is preliminary data.</text>
</comment>
<dbReference type="PANTHER" id="PTHR28141:SF1">
    <property type="entry name" value="2',3'-CYCLIC-NUCLEOTIDE 3'-PHOSPHODIESTERASE"/>
    <property type="match status" value="1"/>
</dbReference>
<evidence type="ECO:0000313" key="1">
    <source>
        <dbReference type="EMBL" id="THG17627.1"/>
    </source>
</evidence>
<protein>
    <recommendedName>
        <fullName evidence="3">Cyclic phosphodiesterase</fullName>
    </recommendedName>
</protein>
<organism evidence="1 2">
    <name type="scientific">Camellia sinensis var. sinensis</name>
    <name type="common">China tea</name>
    <dbReference type="NCBI Taxonomy" id="542762"/>
    <lineage>
        <taxon>Eukaryota</taxon>
        <taxon>Viridiplantae</taxon>
        <taxon>Streptophyta</taxon>
        <taxon>Embryophyta</taxon>
        <taxon>Tracheophyta</taxon>
        <taxon>Spermatophyta</taxon>
        <taxon>Magnoliopsida</taxon>
        <taxon>eudicotyledons</taxon>
        <taxon>Gunneridae</taxon>
        <taxon>Pentapetalae</taxon>
        <taxon>asterids</taxon>
        <taxon>Ericales</taxon>
        <taxon>Theaceae</taxon>
        <taxon>Camellia</taxon>
    </lineage>
</organism>
<dbReference type="PANTHER" id="PTHR28141">
    <property type="entry name" value="2',3'-CYCLIC-NUCLEOTIDE 3'-PHOSPHODIESTERASE"/>
    <property type="match status" value="1"/>
</dbReference>
<dbReference type="GO" id="GO:0004113">
    <property type="term" value="F:2',3'-cyclic-nucleotide 3'-phosphodiesterase activity"/>
    <property type="evidence" value="ECO:0007669"/>
    <property type="project" value="TreeGrafter"/>
</dbReference>
<dbReference type="Gene3D" id="3.90.1140.10">
    <property type="entry name" value="Cyclic phosphodiesterase"/>
    <property type="match status" value="1"/>
</dbReference>
<keyword evidence="2" id="KW-1185">Reference proteome</keyword>
<dbReference type="PIRSF" id="PIRSF017903">
    <property type="entry name" value="CPDase_plant"/>
    <property type="match status" value="1"/>
</dbReference>
<name>A0A4V3WPT4_CAMSN</name>
<proteinExistence type="predicted"/>